<sequence length="45" mass="5273">MMMRKAQKIVRLTAGKVFIVNLETFTAMMQNAYSFFTILRNIQES</sequence>
<reference evidence="1" key="1">
    <citation type="submission" date="2020-11" db="EMBL/GenBank/DDBJ databases">
        <authorList>
            <person name="Tran Van P."/>
        </authorList>
    </citation>
    <scope>NUCLEOTIDE SEQUENCE</scope>
</reference>
<accession>A0A7R9IAJ6</accession>
<gene>
    <name evidence="1" type="ORF">TBIB3V08_LOCUS13751</name>
</gene>
<name>A0A7R9IAJ6_9NEOP</name>
<dbReference type="AlphaFoldDB" id="A0A7R9IAJ6"/>
<dbReference type="EMBL" id="OD594982">
    <property type="protein sequence ID" value="CAD7451483.1"/>
    <property type="molecule type" value="Genomic_DNA"/>
</dbReference>
<protein>
    <submittedName>
        <fullName evidence="1">Uncharacterized protein</fullName>
    </submittedName>
</protein>
<evidence type="ECO:0000313" key="1">
    <source>
        <dbReference type="EMBL" id="CAD7451483.1"/>
    </source>
</evidence>
<proteinExistence type="predicted"/>
<organism evidence="1">
    <name type="scientific">Timema bartmani</name>
    <dbReference type="NCBI Taxonomy" id="61472"/>
    <lineage>
        <taxon>Eukaryota</taxon>
        <taxon>Metazoa</taxon>
        <taxon>Ecdysozoa</taxon>
        <taxon>Arthropoda</taxon>
        <taxon>Hexapoda</taxon>
        <taxon>Insecta</taxon>
        <taxon>Pterygota</taxon>
        <taxon>Neoptera</taxon>
        <taxon>Polyneoptera</taxon>
        <taxon>Phasmatodea</taxon>
        <taxon>Timematodea</taxon>
        <taxon>Timematoidea</taxon>
        <taxon>Timematidae</taxon>
        <taxon>Timema</taxon>
    </lineage>
</organism>